<keyword evidence="2" id="KW-0472">Membrane</keyword>
<dbReference type="AlphaFoldDB" id="A0A8T1V8S3"/>
<gene>
    <name evidence="3" type="ORF">PHYPSEUDO_013290</name>
</gene>
<feature type="transmembrane region" description="Helical" evidence="2">
    <location>
        <begin position="65"/>
        <end position="85"/>
    </location>
</feature>
<evidence type="ECO:0008006" key="5">
    <source>
        <dbReference type="Google" id="ProtNLM"/>
    </source>
</evidence>
<feature type="region of interest" description="Disordered" evidence="1">
    <location>
        <begin position="1"/>
        <end position="38"/>
    </location>
</feature>
<protein>
    <recommendedName>
        <fullName evidence="5">Transmembrane protein</fullName>
    </recommendedName>
</protein>
<feature type="compositionally biased region" description="Polar residues" evidence="1">
    <location>
        <begin position="22"/>
        <end position="38"/>
    </location>
</feature>
<dbReference type="OrthoDB" id="122347at2759"/>
<evidence type="ECO:0000256" key="1">
    <source>
        <dbReference type="SAM" id="MobiDB-lite"/>
    </source>
</evidence>
<dbReference type="Proteomes" id="UP000694044">
    <property type="component" value="Unassembled WGS sequence"/>
</dbReference>
<evidence type="ECO:0000256" key="2">
    <source>
        <dbReference type="SAM" id="Phobius"/>
    </source>
</evidence>
<sequence length="799" mass="88608">MESFHETESPHGVSYRSEESTVEISDTTSSTTEAVPTESATDNTVLQIKVDEDNQFEFHISLRRLVLALGTLVAVGIPIIVLVLCSGKGHRVGKFEQSAKNSQESIVGTYNSVSGIIMAALARLLEMFLSMVIPVAMLTLATSTTLHTQFSFRYRVLALVATASIIFLIDIGLTALNVQPTPGKILYHSSDADIMAYVDTSMDKLTDQGENVNLTSAWISSQGESAPNNSIFNTILRTSLRTIDNILTTRRRTVSDTSSAVMPDIPSVKFGYTVRPWQSQLLNAGAPTNNTLTLNLDPFAELPGDDSLPMDGDTATDLFVRSMRYLAEDFSSGFWNTTNPNPFNLTGRNKTMHEVCGYTEDKNLTFNLTIYDDDRTKHIKVADCFNLTNATNEDHGFIAASVDRLREVFQAANISMSKGYSHVDYNRIQLAEDITFDSITIEFSRVISGSNGDQVVVAEPNNTNLSFSYPSAFPNDAVFAICSPNGCRDYAGSITDLDWAGKNITIMPFTRLARTCSDANESLLGLDYSYDDENVSFSYRDSFCNNGGYSNTSMLVYSLGKRIEGDLWDNTEYRMNITNFRFVYSFTVGRLSWKTHNLTRQFGASCNTTGEKCEGLSIPLDTGKDMLLVSSSKLPIEYMNVAPRDMWSISDPTYVYPDILLPRNFENVTYATHNAIKNAGVLDKLFAPYLFAVERNHLYIEQSLQVAYTVSLFYLFQNGVAVPILMIRTRRTASGWHFPGTSLAAILLLGKKAKKEIETGATTHVVAEARLNGAKYPMLLYSMTLGHTRNGRPLDQFDV</sequence>
<reference evidence="3" key="1">
    <citation type="submission" date="2021-02" db="EMBL/GenBank/DDBJ databases">
        <authorList>
            <person name="Palmer J.M."/>
        </authorList>
    </citation>
    <scope>NUCLEOTIDE SEQUENCE</scope>
    <source>
        <strain evidence="3">SCRP734</strain>
    </source>
</reference>
<organism evidence="3 4">
    <name type="scientific">Phytophthora pseudosyringae</name>
    <dbReference type="NCBI Taxonomy" id="221518"/>
    <lineage>
        <taxon>Eukaryota</taxon>
        <taxon>Sar</taxon>
        <taxon>Stramenopiles</taxon>
        <taxon>Oomycota</taxon>
        <taxon>Peronosporomycetes</taxon>
        <taxon>Peronosporales</taxon>
        <taxon>Peronosporaceae</taxon>
        <taxon>Phytophthora</taxon>
    </lineage>
</organism>
<keyword evidence="2" id="KW-1133">Transmembrane helix</keyword>
<evidence type="ECO:0000313" key="3">
    <source>
        <dbReference type="EMBL" id="KAG7376508.1"/>
    </source>
</evidence>
<keyword evidence="2" id="KW-0812">Transmembrane</keyword>
<keyword evidence="4" id="KW-1185">Reference proteome</keyword>
<dbReference type="EMBL" id="JAGDFM010000680">
    <property type="protein sequence ID" value="KAG7376508.1"/>
    <property type="molecule type" value="Genomic_DNA"/>
</dbReference>
<feature type="transmembrane region" description="Helical" evidence="2">
    <location>
        <begin position="156"/>
        <end position="176"/>
    </location>
</feature>
<evidence type="ECO:0000313" key="4">
    <source>
        <dbReference type="Proteomes" id="UP000694044"/>
    </source>
</evidence>
<comment type="caution">
    <text evidence="3">The sequence shown here is derived from an EMBL/GenBank/DDBJ whole genome shotgun (WGS) entry which is preliminary data.</text>
</comment>
<proteinExistence type="predicted"/>
<accession>A0A8T1V8S3</accession>
<name>A0A8T1V8S3_9STRA</name>